<evidence type="ECO:0000313" key="2">
    <source>
        <dbReference type="Proteomes" id="UP001370590"/>
    </source>
</evidence>
<dbReference type="Gene3D" id="3.40.50.1000">
    <property type="entry name" value="HAD superfamily/HAD-like"/>
    <property type="match status" value="1"/>
</dbReference>
<organism evidence="1 2">
    <name type="scientific">Nicoliella lavandulae</name>
    <dbReference type="NCBI Taxonomy" id="3082954"/>
    <lineage>
        <taxon>Bacteria</taxon>
        <taxon>Bacillati</taxon>
        <taxon>Bacillota</taxon>
        <taxon>Bacilli</taxon>
        <taxon>Lactobacillales</taxon>
        <taxon>Lactobacillaceae</taxon>
        <taxon>Nicoliella</taxon>
    </lineage>
</organism>
<dbReference type="PANTHER" id="PTHR43434:SF25">
    <property type="entry name" value="PHOSPHOGLYCOLATE PHOSPHATASE"/>
    <property type="match status" value="1"/>
</dbReference>
<accession>A0ABU8SLB6</accession>
<dbReference type="InterPro" id="IPR050155">
    <property type="entry name" value="HAD-like_hydrolase_sf"/>
</dbReference>
<reference evidence="1 2" key="1">
    <citation type="submission" date="2023-10" db="EMBL/GenBank/DDBJ databases">
        <title>Nicoliella lavandulae sp. nov. isolated from Lavandula angustifolia flowers.</title>
        <authorList>
            <person name="Alcantara C."/>
            <person name="Zuniga M."/>
            <person name="Landete J.M."/>
            <person name="Monedero V."/>
        </authorList>
    </citation>
    <scope>NUCLEOTIDE SEQUENCE [LARGE SCALE GENOMIC DNA]</scope>
    <source>
        <strain evidence="1 2">Es01</strain>
    </source>
</reference>
<dbReference type="Pfam" id="PF13419">
    <property type="entry name" value="HAD_2"/>
    <property type="match status" value="1"/>
</dbReference>
<keyword evidence="1" id="KW-0378">Hydrolase</keyword>
<dbReference type="InterPro" id="IPR006439">
    <property type="entry name" value="HAD-SF_hydro_IA"/>
</dbReference>
<dbReference type="SUPFAM" id="SSF56784">
    <property type="entry name" value="HAD-like"/>
    <property type="match status" value="1"/>
</dbReference>
<protein>
    <submittedName>
        <fullName evidence="1">HAD-IA family hydrolase</fullName>
    </submittedName>
</protein>
<gene>
    <name evidence="1" type="ORF">R4146_05945</name>
</gene>
<dbReference type="Gene3D" id="1.10.150.240">
    <property type="entry name" value="Putative phosphatase, domain 2"/>
    <property type="match status" value="1"/>
</dbReference>
<comment type="caution">
    <text evidence="1">The sequence shown here is derived from an EMBL/GenBank/DDBJ whole genome shotgun (WGS) entry which is preliminary data.</text>
</comment>
<dbReference type="SFLD" id="SFLDG01129">
    <property type="entry name" value="C1.5:_HAD__Beta-PGM__Phosphata"/>
    <property type="match status" value="1"/>
</dbReference>
<dbReference type="EMBL" id="JAWMWH010000001">
    <property type="protein sequence ID" value="MEJ6400701.1"/>
    <property type="molecule type" value="Genomic_DNA"/>
</dbReference>
<dbReference type="InterPro" id="IPR036412">
    <property type="entry name" value="HAD-like_sf"/>
</dbReference>
<sequence length="212" mass="24103">MRSLFWDFDGTLFDTYPMMVKAFDQTLQSLGIDEVEMDDYAYYKEMRQRSAGSAISRFAAEFNLSQAAIRPKFKQLQDEMISYSKPFPGVVDILNWNVETGGQNFLLTHRDELALSILDHFEIKKLFTGFVTSEQPFPRKPDPASLNYLIDQYNVDRKHAVMIGDRKLDIDAAHNANIAGFLFDPDGIIHSTGNPEVTANSIAELKPALERL</sequence>
<dbReference type="PANTHER" id="PTHR43434">
    <property type="entry name" value="PHOSPHOGLYCOLATE PHOSPHATASE"/>
    <property type="match status" value="1"/>
</dbReference>
<keyword evidence="2" id="KW-1185">Reference proteome</keyword>
<dbReference type="InterPro" id="IPR041492">
    <property type="entry name" value="HAD_2"/>
</dbReference>
<dbReference type="RefSeq" id="WP_339960505.1">
    <property type="nucleotide sequence ID" value="NZ_JAWMWH010000001.1"/>
</dbReference>
<dbReference type="GO" id="GO:0016787">
    <property type="term" value="F:hydrolase activity"/>
    <property type="evidence" value="ECO:0007669"/>
    <property type="project" value="UniProtKB-KW"/>
</dbReference>
<dbReference type="Proteomes" id="UP001370590">
    <property type="component" value="Unassembled WGS sequence"/>
</dbReference>
<evidence type="ECO:0000313" key="1">
    <source>
        <dbReference type="EMBL" id="MEJ6400701.1"/>
    </source>
</evidence>
<dbReference type="InterPro" id="IPR023198">
    <property type="entry name" value="PGP-like_dom2"/>
</dbReference>
<proteinExistence type="predicted"/>
<dbReference type="InterPro" id="IPR023214">
    <property type="entry name" value="HAD_sf"/>
</dbReference>
<dbReference type="SFLD" id="SFLDS00003">
    <property type="entry name" value="Haloacid_Dehalogenase"/>
    <property type="match status" value="1"/>
</dbReference>
<dbReference type="NCBIfam" id="TIGR01549">
    <property type="entry name" value="HAD-SF-IA-v1"/>
    <property type="match status" value="1"/>
</dbReference>
<name>A0ABU8SLB6_9LACO</name>